<evidence type="ECO:0000313" key="3">
    <source>
        <dbReference type="EMBL" id="OGG78315.1"/>
    </source>
</evidence>
<dbReference type="PANTHER" id="PTHR33969">
    <property type="entry name" value="SEGREGATION AND CONDENSATION PROTEIN A"/>
    <property type="match status" value="1"/>
</dbReference>
<comment type="caution">
    <text evidence="3">The sequence shown here is derived from an EMBL/GenBank/DDBJ whole genome shotgun (WGS) entry which is preliminary data.</text>
</comment>
<dbReference type="Gene3D" id="1.10.10.580">
    <property type="entry name" value="Structural maintenance of chromosome 1. Chain E"/>
    <property type="match status" value="1"/>
</dbReference>
<dbReference type="Pfam" id="PF02616">
    <property type="entry name" value="SMC_ScpA"/>
    <property type="match status" value="1"/>
</dbReference>
<dbReference type="InterPro" id="IPR003768">
    <property type="entry name" value="ScpA"/>
</dbReference>
<dbReference type="PANTHER" id="PTHR33969:SF2">
    <property type="entry name" value="SEGREGATION AND CONDENSATION PROTEIN A"/>
    <property type="match status" value="1"/>
</dbReference>
<dbReference type="Gene3D" id="6.10.250.2410">
    <property type="match status" value="1"/>
</dbReference>
<organism evidence="3 4">
    <name type="scientific">Candidatus Kaiserbacteria bacterium RIFCSPLOWO2_01_FULL_52_12b</name>
    <dbReference type="NCBI Taxonomy" id="1798509"/>
    <lineage>
        <taxon>Bacteria</taxon>
        <taxon>Candidatus Kaiseribacteriota</taxon>
    </lineage>
</organism>
<keyword evidence="2" id="KW-0175">Coiled coil</keyword>
<dbReference type="EMBL" id="MFLW01000015">
    <property type="protein sequence ID" value="OGG78315.1"/>
    <property type="molecule type" value="Genomic_DNA"/>
</dbReference>
<evidence type="ECO:0000256" key="2">
    <source>
        <dbReference type="SAM" id="Coils"/>
    </source>
</evidence>
<evidence type="ECO:0000313" key="4">
    <source>
        <dbReference type="Proteomes" id="UP000178811"/>
    </source>
</evidence>
<evidence type="ECO:0000256" key="1">
    <source>
        <dbReference type="ARBA" id="ARBA00044777"/>
    </source>
</evidence>
<feature type="coiled-coil region" evidence="2">
    <location>
        <begin position="87"/>
        <end position="114"/>
    </location>
</feature>
<reference evidence="3 4" key="1">
    <citation type="journal article" date="2016" name="Nat. Commun.">
        <title>Thousands of microbial genomes shed light on interconnected biogeochemical processes in an aquifer system.</title>
        <authorList>
            <person name="Anantharaman K."/>
            <person name="Brown C.T."/>
            <person name="Hug L.A."/>
            <person name="Sharon I."/>
            <person name="Castelle C.J."/>
            <person name="Probst A.J."/>
            <person name="Thomas B.C."/>
            <person name="Singh A."/>
            <person name="Wilkins M.J."/>
            <person name="Karaoz U."/>
            <person name="Brodie E.L."/>
            <person name="Williams K.H."/>
            <person name="Hubbard S.S."/>
            <person name="Banfield J.F."/>
        </authorList>
    </citation>
    <scope>NUCLEOTIDE SEQUENCE [LARGE SCALE GENOMIC DNA]</scope>
</reference>
<sequence length="255" mass="28162">MDTVAPKTNFSIQTEAYQGPFELVLDLIEQRKLLVNDLALAGITEDFIQHVRSQTTFPVEETANFIQIAATLLLIKSKSLIPDLALTEDEQGDVEDLKRRLAAYEKVREASRELSRIYGRSIMFPAGERLAEVVFAPARDLSTSALAEALARVLSAREAVEALPTASVKPLVTIEEMMNQLSARVQSAMTLSFKEFAPFDSAQGKWSPEQRVDVIVSFLALLELMKQGIVAAEQRDTHGDIRISHTAASATPRYG</sequence>
<dbReference type="AlphaFoldDB" id="A0A1F6EXH2"/>
<protein>
    <recommendedName>
        <fullName evidence="1">Segregation and condensation protein A</fullName>
    </recommendedName>
</protein>
<proteinExistence type="predicted"/>
<accession>A0A1F6EXH2</accession>
<dbReference type="InterPro" id="IPR023093">
    <property type="entry name" value="ScpA-like_C"/>
</dbReference>
<name>A0A1F6EXH2_9BACT</name>
<dbReference type="Proteomes" id="UP000178811">
    <property type="component" value="Unassembled WGS sequence"/>
</dbReference>
<gene>
    <name evidence="3" type="ORF">A3A36_03125</name>
</gene>